<evidence type="ECO:0000313" key="2">
    <source>
        <dbReference type="EMBL" id="SFN60922.1"/>
    </source>
</evidence>
<accession>A0A1I5AET2</accession>
<keyword evidence="1" id="KW-1133">Transmembrane helix</keyword>
<dbReference type="Proteomes" id="UP000182961">
    <property type="component" value="Unassembled WGS sequence"/>
</dbReference>
<keyword evidence="1" id="KW-0812">Transmembrane</keyword>
<protein>
    <submittedName>
        <fullName evidence="2">Uncharacterized protein</fullName>
    </submittedName>
</protein>
<feature type="transmembrane region" description="Helical" evidence="1">
    <location>
        <begin position="20"/>
        <end position="38"/>
    </location>
</feature>
<proteinExistence type="predicted"/>
<feature type="transmembrane region" description="Helical" evidence="1">
    <location>
        <begin position="50"/>
        <end position="70"/>
    </location>
</feature>
<reference evidence="3" key="1">
    <citation type="submission" date="2016-10" db="EMBL/GenBank/DDBJ databases">
        <authorList>
            <person name="Varghese N."/>
            <person name="Submissions S."/>
        </authorList>
    </citation>
    <scope>NUCLEOTIDE SEQUENCE [LARGE SCALE GENOMIC DNA]</scope>
    <source>
        <strain evidence="3">DSM 4002</strain>
    </source>
</reference>
<evidence type="ECO:0000313" key="3">
    <source>
        <dbReference type="Proteomes" id="UP000182961"/>
    </source>
</evidence>
<keyword evidence="3" id="KW-1185">Reference proteome</keyword>
<keyword evidence="1" id="KW-0472">Membrane</keyword>
<evidence type="ECO:0000256" key="1">
    <source>
        <dbReference type="SAM" id="Phobius"/>
    </source>
</evidence>
<dbReference type="AlphaFoldDB" id="A0A1I5AET2"/>
<dbReference type="EMBL" id="FOUT01000038">
    <property type="protein sequence ID" value="SFN60922.1"/>
    <property type="molecule type" value="Genomic_DNA"/>
</dbReference>
<gene>
    <name evidence="2" type="ORF">SAMN05444143_1381</name>
</gene>
<sequence length="160" mass="18344">MWLIKILNIKLTQIIMNKAMFLNVGSFVLSTIIKVIVPSGKAYRSINPKYFMYFIFISILTPFGILFFRLHNCNIPKNIPLPITPLINESLLSIIHFIMFSNTISHFFMLIKRCNYLSSFSLITTRILSQVDIVEISTFISEDDLIFTSIVPSAFTGIKP</sequence>
<feature type="transmembrane region" description="Helical" evidence="1">
    <location>
        <begin position="90"/>
        <end position="111"/>
    </location>
</feature>
<organism evidence="2 3">
    <name type="scientific">Flavobacterium succinicans</name>
    <dbReference type="NCBI Taxonomy" id="29536"/>
    <lineage>
        <taxon>Bacteria</taxon>
        <taxon>Pseudomonadati</taxon>
        <taxon>Bacteroidota</taxon>
        <taxon>Flavobacteriia</taxon>
        <taxon>Flavobacteriales</taxon>
        <taxon>Flavobacteriaceae</taxon>
        <taxon>Flavobacterium</taxon>
    </lineage>
</organism>
<name>A0A1I5AET2_9FLAO</name>